<name>A0ABY7SVH2_9RHOB</name>
<sequence length="218" mass="24236">MTQQPTSSNRALDDRPVAIRALTSDELSAATALLTRGMLSNPLHLKVFGVDPVHLKRRLSRFLGPLMTYVHSNGVVIGAFVQGQMIGVLGMIKPGYCRPRLGDRLSIAGSILTSAPPTVLLRIYIWLAIWARNDPDEPHWHIGPLAVLPENRQSGVGRHLMQFCCQKLDSLEATAWLETDLAINAEFYRSLGFVMVRKEPVLGVPIWFMSRSPEWAQG</sequence>
<protein>
    <submittedName>
        <fullName evidence="2">GNAT family N-acetyltransferase</fullName>
    </submittedName>
</protein>
<accession>A0ABY7SVH2</accession>
<dbReference type="Proteomes" id="UP001218412">
    <property type="component" value="Chromosome"/>
</dbReference>
<evidence type="ECO:0000313" key="3">
    <source>
        <dbReference type="Proteomes" id="UP001218412"/>
    </source>
</evidence>
<proteinExistence type="predicted"/>
<organism evidence="2 3">
    <name type="scientific">Paracoccus stylophorae</name>
    <dbReference type="NCBI Taxonomy" id="659350"/>
    <lineage>
        <taxon>Bacteria</taxon>
        <taxon>Pseudomonadati</taxon>
        <taxon>Pseudomonadota</taxon>
        <taxon>Alphaproteobacteria</taxon>
        <taxon>Rhodobacterales</taxon>
        <taxon>Paracoccaceae</taxon>
        <taxon>Paracoccus</taxon>
    </lineage>
</organism>
<feature type="domain" description="N-acetyltransferase" evidence="1">
    <location>
        <begin position="17"/>
        <end position="214"/>
    </location>
</feature>
<keyword evidence="3" id="KW-1185">Reference proteome</keyword>
<dbReference type="CDD" id="cd04301">
    <property type="entry name" value="NAT_SF"/>
    <property type="match status" value="1"/>
</dbReference>
<dbReference type="InterPro" id="IPR016181">
    <property type="entry name" value="Acyl_CoA_acyltransferase"/>
</dbReference>
<dbReference type="InterPro" id="IPR052523">
    <property type="entry name" value="Trichothecene_AcTrans"/>
</dbReference>
<reference evidence="2 3" key="1">
    <citation type="submission" date="2021-01" db="EMBL/GenBank/DDBJ databases">
        <title>Biogeographic distribution of Paracoccus.</title>
        <authorList>
            <person name="Hollensteiner J."/>
            <person name="Leineberger J."/>
            <person name="Brinkhoff T."/>
            <person name="Daniel R."/>
        </authorList>
    </citation>
    <scope>NUCLEOTIDE SEQUENCE [LARGE SCALE GENOMIC DNA]</scope>
    <source>
        <strain evidence="2 3">LMG25392</strain>
    </source>
</reference>
<dbReference type="RefSeq" id="WP_272859114.1">
    <property type="nucleotide sequence ID" value="NZ_CP067134.1"/>
</dbReference>
<dbReference type="PROSITE" id="PS51186">
    <property type="entry name" value="GNAT"/>
    <property type="match status" value="1"/>
</dbReference>
<gene>
    <name evidence="2" type="ORF">JHW45_01005</name>
</gene>
<dbReference type="InterPro" id="IPR000182">
    <property type="entry name" value="GNAT_dom"/>
</dbReference>
<dbReference type="Gene3D" id="3.40.630.30">
    <property type="match status" value="1"/>
</dbReference>
<evidence type="ECO:0000259" key="1">
    <source>
        <dbReference type="PROSITE" id="PS51186"/>
    </source>
</evidence>
<dbReference type="Pfam" id="PF00583">
    <property type="entry name" value="Acetyltransf_1"/>
    <property type="match status" value="1"/>
</dbReference>
<dbReference type="PANTHER" id="PTHR42791">
    <property type="entry name" value="GNAT FAMILY ACETYLTRANSFERASE"/>
    <property type="match status" value="1"/>
</dbReference>
<dbReference type="PANTHER" id="PTHR42791:SF1">
    <property type="entry name" value="N-ACETYLTRANSFERASE DOMAIN-CONTAINING PROTEIN"/>
    <property type="match status" value="1"/>
</dbReference>
<dbReference type="SUPFAM" id="SSF55729">
    <property type="entry name" value="Acyl-CoA N-acyltransferases (Nat)"/>
    <property type="match status" value="1"/>
</dbReference>
<dbReference type="EMBL" id="CP067134">
    <property type="protein sequence ID" value="WCR11027.1"/>
    <property type="molecule type" value="Genomic_DNA"/>
</dbReference>
<evidence type="ECO:0000313" key="2">
    <source>
        <dbReference type="EMBL" id="WCR11027.1"/>
    </source>
</evidence>